<reference evidence="10" key="1">
    <citation type="journal article" date="2020" name="mSystems">
        <title>Genome- and Community-Level Interaction Insights into Carbon Utilization and Element Cycling Functions of Hydrothermarchaeota in Hydrothermal Sediment.</title>
        <authorList>
            <person name="Zhou Z."/>
            <person name="Liu Y."/>
            <person name="Xu W."/>
            <person name="Pan J."/>
            <person name="Luo Z.H."/>
            <person name="Li M."/>
        </authorList>
    </citation>
    <scope>NUCLEOTIDE SEQUENCE [LARGE SCALE GENOMIC DNA]</scope>
    <source>
        <strain evidence="10">HyVt-92</strain>
    </source>
</reference>
<evidence type="ECO:0000313" key="10">
    <source>
        <dbReference type="EMBL" id="HHF97880.1"/>
    </source>
</evidence>
<keyword evidence="2" id="KW-0813">Transport</keyword>
<evidence type="ECO:0000256" key="7">
    <source>
        <dbReference type="SAM" id="Phobius"/>
    </source>
</evidence>
<evidence type="ECO:0000256" key="1">
    <source>
        <dbReference type="ARBA" id="ARBA00004651"/>
    </source>
</evidence>
<comment type="subcellular location">
    <subcellularLocation>
        <location evidence="1">Cell membrane</location>
        <topology evidence="1">Multi-pass membrane protein</topology>
    </subcellularLocation>
</comment>
<accession>A0A7V5HXR4</accession>
<keyword evidence="6 7" id="KW-0472">Membrane</keyword>
<dbReference type="AlphaFoldDB" id="A0A7V5HXR4"/>
<feature type="transmembrane region" description="Helical" evidence="7">
    <location>
        <begin position="84"/>
        <end position="105"/>
    </location>
</feature>
<proteinExistence type="predicted"/>
<feature type="domain" description="MrpA C-terminal/MbhD" evidence="8">
    <location>
        <begin position="10"/>
        <end position="67"/>
    </location>
</feature>
<sequence>MWEIYALAFLMIAGSIVAVHTRYLLSAVISLAVVGLSLCVTFLYLQAPDCAITQVVVEVIALIILIRAAGVEKDLLEIKGKREAFAATATFIFIIVFAIFAFAALTHLPKFGYPVMKVSSEYISRGLEETGAANLVTSVLLDYRAYDTLGEATVLFTAILGAIVVLREIGRKEK</sequence>
<evidence type="ECO:0000256" key="5">
    <source>
        <dbReference type="ARBA" id="ARBA00022989"/>
    </source>
</evidence>
<dbReference type="PANTHER" id="PTHR43373">
    <property type="entry name" value="NA(+)/H(+) ANTIPORTER SUBUNIT"/>
    <property type="match status" value="1"/>
</dbReference>
<gene>
    <name evidence="10" type="ORF">ENL39_00105</name>
</gene>
<dbReference type="Pfam" id="PF13244">
    <property type="entry name" value="MbhD"/>
    <property type="match status" value="1"/>
</dbReference>
<protein>
    <submittedName>
        <fullName evidence="10">DUF4040 domain-containing protein</fullName>
    </submittedName>
</protein>
<feature type="domain" description="MrpA C-terminal/MbhE" evidence="9">
    <location>
        <begin position="97"/>
        <end position="167"/>
    </location>
</feature>
<feature type="transmembrane region" description="Helical" evidence="7">
    <location>
        <begin position="51"/>
        <end position="72"/>
    </location>
</feature>
<dbReference type="Pfam" id="PF20501">
    <property type="entry name" value="MbhE"/>
    <property type="match status" value="1"/>
</dbReference>
<feature type="transmembrane region" description="Helical" evidence="7">
    <location>
        <begin position="148"/>
        <end position="166"/>
    </location>
</feature>
<dbReference type="InterPro" id="IPR042106">
    <property type="entry name" value="Nuo/plastoQ_OxRdtase_6_NuoJ"/>
</dbReference>
<keyword evidence="5 7" id="KW-1133">Transmembrane helix</keyword>
<evidence type="ECO:0000256" key="4">
    <source>
        <dbReference type="ARBA" id="ARBA00022692"/>
    </source>
</evidence>
<dbReference type="InterPro" id="IPR025383">
    <property type="entry name" value="MrpA_C/MbhD"/>
</dbReference>
<evidence type="ECO:0000256" key="2">
    <source>
        <dbReference type="ARBA" id="ARBA00022448"/>
    </source>
</evidence>
<feature type="transmembrane region" description="Helical" evidence="7">
    <location>
        <begin position="23"/>
        <end position="45"/>
    </location>
</feature>
<name>A0A7V5HXR4_UNCAE</name>
<dbReference type="EMBL" id="DRTT01000004">
    <property type="protein sequence ID" value="HHF97880.1"/>
    <property type="molecule type" value="Genomic_DNA"/>
</dbReference>
<evidence type="ECO:0000259" key="8">
    <source>
        <dbReference type="Pfam" id="PF13244"/>
    </source>
</evidence>
<dbReference type="GO" id="GO:0005886">
    <property type="term" value="C:plasma membrane"/>
    <property type="evidence" value="ECO:0007669"/>
    <property type="project" value="UniProtKB-SubCell"/>
</dbReference>
<organism evidence="10">
    <name type="scientific">Aerophobetes bacterium</name>
    <dbReference type="NCBI Taxonomy" id="2030807"/>
    <lineage>
        <taxon>Bacteria</taxon>
        <taxon>Candidatus Aerophobota</taxon>
    </lineage>
</organism>
<dbReference type="PANTHER" id="PTHR43373:SF1">
    <property type="entry name" value="NA(+)_H(+) ANTIPORTER SUBUNIT A"/>
    <property type="match status" value="1"/>
</dbReference>
<dbReference type="Proteomes" id="UP000886070">
    <property type="component" value="Unassembled WGS sequence"/>
</dbReference>
<dbReference type="InterPro" id="IPR046806">
    <property type="entry name" value="MrpA_C/MbhE"/>
</dbReference>
<keyword evidence="3" id="KW-1003">Cell membrane</keyword>
<dbReference type="InterPro" id="IPR050616">
    <property type="entry name" value="CPA3_Na-H_Antiporter_A"/>
</dbReference>
<comment type="caution">
    <text evidence="10">The sequence shown here is derived from an EMBL/GenBank/DDBJ whole genome shotgun (WGS) entry which is preliminary data.</text>
</comment>
<dbReference type="Gene3D" id="1.20.120.1200">
    <property type="entry name" value="NADH-ubiquinone/plastoquinone oxidoreductase chain 6, subunit NuoJ"/>
    <property type="match status" value="1"/>
</dbReference>
<evidence type="ECO:0000256" key="3">
    <source>
        <dbReference type="ARBA" id="ARBA00022475"/>
    </source>
</evidence>
<evidence type="ECO:0000259" key="9">
    <source>
        <dbReference type="Pfam" id="PF20501"/>
    </source>
</evidence>
<evidence type="ECO:0000256" key="6">
    <source>
        <dbReference type="ARBA" id="ARBA00023136"/>
    </source>
</evidence>
<keyword evidence="4 7" id="KW-0812">Transmembrane</keyword>